<reference evidence="2" key="1">
    <citation type="submission" date="2022-11" db="UniProtKB">
        <authorList>
            <consortium name="WormBaseParasite"/>
        </authorList>
    </citation>
    <scope>IDENTIFICATION</scope>
</reference>
<dbReference type="AlphaFoldDB" id="A0A914Z155"/>
<accession>A0A914Z155</accession>
<organism evidence="1 2">
    <name type="scientific">Panagrolaimus superbus</name>
    <dbReference type="NCBI Taxonomy" id="310955"/>
    <lineage>
        <taxon>Eukaryota</taxon>
        <taxon>Metazoa</taxon>
        <taxon>Ecdysozoa</taxon>
        <taxon>Nematoda</taxon>
        <taxon>Chromadorea</taxon>
        <taxon>Rhabditida</taxon>
        <taxon>Tylenchina</taxon>
        <taxon>Panagrolaimomorpha</taxon>
        <taxon>Panagrolaimoidea</taxon>
        <taxon>Panagrolaimidae</taxon>
        <taxon>Panagrolaimus</taxon>
    </lineage>
</organism>
<evidence type="ECO:0000313" key="2">
    <source>
        <dbReference type="WBParaSite" id="PSU_v2.g6095.t1"/>
    </source>
</evidence>
<dbReference type="Proteomes" id="UP000887577">
    <property type="component" value="Unplaced"/>
</dbReference>
<dbReference type="WBParaSite" id="PSU_v2.g6095.t1">
    <property type="protein sequence ID" value="PSU_v2.g6095.t1"/>
    <property type="gene ID" value="PSU_v2.g6095"/>
</dbReference>
<name>A0A914Z155_9BILA</name>
<evidence type="ECO:0000313" key="1">
    <source>
        <dbReference type="Proteomes" id="UP000887577"/>
    </source>
</evidence>
<protein>
    <submittedName>
        <fullName evidence="2">Uncharacterized protein</fullName>
    </submittedName>
</protein>
<keyword evidence="1" id="KW-1185">Reference proteome</keyword>
<proteinExistence type="predicted"/>
<sequence length="220" mass="23970">MDGPTPGPTHAAPHNRLIRTAPAHRPAVLLEGYFIMQAIARLSRFCWQYLCHLGSTVCRSGLLLSRPLSLVRRLYCSTSGHHHVRYGADLVAPGLCGGVCTPWPCGYWCIGTIHHHARSGLVSDLRLFPATRIGHWRDSGGLLPRWHLVQCDDFSGPWRPGPVGCHYVGHHLAGSYRHPCPDLLPGQPMAGSQRLGHVLVHCSGGDSAHCPGHYCAIPDG</sequence>